<dbReference type="Gene3D" id="1.10.287.110">
    <property type="entry name" value="DnaJ domain"/>
    <property type="match status" value="1"/>
</dbReference>
<dbReference type="InterPro" id="IPR036869">
    <property type="entry name" value="J_dom_sf"/>
</dbReference>
<evidence type="ECO:0000313" key="4">
    <source>
        <dbReference type="Proteomes" id="UP000887574"/>
    </source>
</evidence>
<dbReference type="InterPro" id="IPR051100">
    <property type="entry name" value="DnaJ_subfamily_B/C"/>
</dbReference>
<keyword evidence="4" id="KW-1185">Reference proteome</keyword>
<dbReference type="SUPFAM" id="SSF46565">
    <property type="entry name" value="Chaperone J-domain"/>
    <property type="match status" value="1"/>
</dbReference>
<dbReference type="WBParaSite" id="jg8723">
    <property type="protein sequence ID" value="jg8723"/>
    <property type="gene ID" value="jg8723"/>
</dbReference>
<dbReference type="PANTHER" id="PTHR43908">
    <property type="entry name" value="AT29763P-RELATED"/>
    <property type="match status" value="1"/>
</dbReference>
<feature type="domain" description="J" evidence="3">
    <location>
        <begin position="147"/>
        <end position="211"/>
    </location>
</feature>
<proteinExistence type="predicted"/>
<dbReference type="GO" id="GO:0030544">
    <property type="term" value="F:Hsp70 protein binding"/>
    <property type="evidence" value="ECO:0007669"/>
    <property type="project" value="TreeGrafter"/>
</dbReference>
<organism evidence="4 5">
    <name type="scientific">Ditylenchus dipsaci</name>
    <dbReference type="NCBI Taxonomy" id="166011"/>
    <lineage>
        <taxon>Eukaryota</taxon>
        <taxon>Metazoa</taxon>
        <taxon>Ecdysozoa</taxon>
        <taxon>Nematoda</taxon>
        <taxon>Chromadorea</taxon>
        <taxon>Rhabditida</taxon>
        <taxon>Tylenchina</taxon>
        <taxon>Tylenchomorpha</taxon>
        <taxon>Sphaerularioidea</taxon>
        <taxon>Anguinidae</taxon>
        <taxon>Anguininae</taxon>
        <taxon>Ditylenchus</taxon>
    </lineage>
</organism>
<evidence type="ECO:0000259" key="3">
    <source>
        <dbReference type="PROSITE" id="PS50076"/>
    </source>
</evidence>
<dbReference type="PROSITE" id="PS50076">
    <property type="entry name" value="DNAJ_2"/>
    <property type="match status" value="1"/>
</dbReference>
<dbReference type="CDD" id="cd06257">
    <property type="entry name" value="DnaJ"/>
    <property type="match status" value="1"/>
</dbReference>
<keyword evidence="2" id="KW-0472">Membrane</keyword>
<dbReference type="Pfam" id="PF00226">
    <property type="entry name" value="DnaJ"/>
    <property type="match status" value="1"/>
</dbReference>
<evidence type="ECO:0000256" key="2">
    <source>
        <dbReference type="SAM" id="Phobius"/>
    </source>
</evidence>
<keyword evidence="2" id="KW-1133">Transmembrane helix</keyword>
<name>A0A915ET87_9BILA</name>
<feature type="transmembrane region" description="Helical" evidence="2">
    <location>
        <begin position="291"/>
        <end position="311"/>
    </location>
</feature>
<accession>A0A915ET87</accession>
<dbReference type="GO" id="GO:0005789">
    <property type="term" value="C:endoplasmic reticulum membrane"/>
    <property type="evidence" value="ECO:0007669"/>
    <property type="project" value="TreeGrafter"/>
</dbReference>
<dbReference type="GO" id="GO:0071218">
    <property type="term" value="P:cellular response to misfolded protein"/>
    <property type="evidence" value="ECO:0007669"/>
    <property type="project" value="TreeGrafter"/>
</dbReference>
<protein>
    <submittedName>
        <fullName evidence="5">J domain-containing protein</fullName>
    </submittedName>
</protein>
<dbReference type="InterPro" id="IPR001623">
    <property type="entry name" value="DnaJ_domain"/>
</dbReference>
<evidence type="ECO:0000313" key="5">
    <source>
        <dbReference type="WBParaSite" id="jg8723"/>
    </source>
</evidence>
<dbReference type="SMART" id="SM00271">
    <property type="entry name" value="DnaJ"/>
    <property type="match status" value="1"/>
</dbReference>
<sequence>MVIEANRDAARECVQKAGEAMRRKDMDKMRNLLARAKKLDPDCDVDSILRNGHAASTPSRPKSLLVELIPREIVRRTEAMPTMTTTTTLTVLGTERRVSTPGELQTKESTVTSGRAKSRSKSGGREAAVTYTKEQVEIVNRIRHCKDYYEILTVQRDVTDTVLKKKYYEMALKLHPDKCKAPGATEAFKALGNAYGVLSDPKKREDYDKYGSEDQRAAARRSHHRSSDFYEFDVGRGFEAEMSPEDIFEMFFGGGMFNRGPVNRRRAQFTTQHHHHREEQPREETSPVFQLLQILPILVIIFGGLIVQFFAGEPAYSLNRDNTFHKLKQVEQHVEDDYLSMLRNNCYREKIIVKAFCGQPKCVETPICGEELKTQN</sequence>
<dbReference type="PANTHER" id="PTHR43908:SF3">
    <property type="entry name" value="AT29763P-RELATED"/>
    <property type="match status" value="1"/>
</dbReference>
<reference evidence="5" key="1">
    <citation type="submission" date="2022-11" db="UniProtKB">
        <authorList>
            <consortium name="WormBaseParasite"/>
        </authorList>
    </citation>
    <scope>IDENTIFICATION</scope>
</reference>
<dbReference type="Proteomes" id="UP000887574">
    <property type="component" value="Unplaced"/>
</dbReference>
<evidence type="ECO:0000256" key="1">
    <source>
        <dbReference type="SAM" id="MobiDB-lite"/>
    </source>
</evidence>
<dbReference type="FunFam" id="1.10.287.110:FF:000137">
    <property type="entry name" value="DnaJ homolog subfamily B member 1"/>
    <property type="match status" value="1"/>
</dbReference>
<dbReference type="AlphaFoldDB" id="A0A915ET87"/>
<dbReference type="PRINTS" id="PR00625">
    <property type="entry name" value="JDOMAIN"/>
</dbReference>
<keyword evidence="2" id="KW-0812">Transmembrane</keyword>
<feature type="region of interest" description="Disordered" evidence="1">
    <location>
        <begin position="97"/>
        <end position="127"/>
    </location>
</feature>